<reference evidence="3 4" key="1">
    <citation type="journal article" date="2016" name="Nat. Commun.">
        <title>Genomes of cryptic chimpanzee Plasmodium species reveal key evolutionary events leading to human malaria.</title>
        <authorList>
            <person name="Sundararaman S.A."/>
            <person name="Plenderleith L.J."/>
            <person name="Liu W."/>
            <person name="Loy D.E."/>
            <person name="Learn G.H."/>
            <person name="Li Y."/>
            <person name="Shaw K.S."/>
            <person name="Ayouba A."/>
            <person name="Peeters M."/>
            <person name="Speede S."/>
            <person name="Shaw G.M."/>
            <person name="Bushman F.D."/>
            <person name="Brisson D."/>
            <person name="Rayner J.C."/>
            <person name="Sharp P.M."/>
            <person name="Hahn B.H."/>
        </authorList>
    </citation>
    <scope>NUCLEOTIDE SEQUENCE [LARGE SCALE GENOMIC DNA]</scope>
    <source>
        <strain evidence="3 4">SY57</strain>
    </source>
</reference>
<dbReference type="InterPro" id="IPR022089">
    <property type="entry name" value="Plasmodium-antigen_C"/>
</dbReference>
<comment type="caution">
    <text evidence="3">The sequence shown here is derived from an EMBL/GenBank/DDBJ whole genome shotgun (WGS) entry which is preliminary data.</text>
</comment>
<dbReference type="Pfam" id="PF12319">
    <property type="entry name" value="TryThrA_C"/>
    <property type="match status" value="1"/>
</dbReference>
<dbReference type="KEGG" id="prei:PRSY57_1352000"/>
<proteinExistence type="predicted"/>
<name>A0A151L7M0_PLARE</name>
<evidence type="ECO:0000259" key="2">
    <source>
        <dbReference type="Pfam" id="PF12319"/>
    </source>
</evidence>
<feature type="region of interest" description="Disordered" evidence="1">
    <location>
        <begin position="156"/>
        <end position="326"/>
    </location>
</feature>
<dbReference type="RefSeq" id="XP_012764897.2">
    <property type="nucleotide sequence ID" value="XM_012909443.2"/>
</dbReference>
<organism evidence="3 4">
    <name type="scientific">Plasmodium reichenowi</name>
    <dbReference type="NCBI Taxonomy" id="5854"/>
    <lineage>
        <taxon>Eukaryota</taxon>
        <taxon>Sar</taxon>
        <taxon>Alveolata</taxon>
        <taxon>Apicomplexa</taxon>
        <taxon>Aconoidasida</taxon>
        <taxon>Haemosporida</taxon>
        <taxon>Plasmodiidae</taxon>
        <taxon>Plasmodium</taxon>
        <taxon>Plasmodium (Laverania)</taxon>
    </lineage>
</organism>
<feature type="domain" description="Tryptophan/threonine-rich plasmodium antigen C-terminal" evidence="2">
    <location>
        <begin position="589"/>
        <end position="799"/>
    </location>
</feature>
<dbReference type="VEuPathDB" id="PlasmoDB:PRG01_1355500"/>
<sequence length="833" mass="100315">MELNTYNNINSTVQIFQTTSTSALNHDKQIVEKINVDHVVQLFYILTIIILKYVFKSVNKDIKKRRRTEKSYKELKYVNTNEIDAIGKKDENGEYANKHKMLPQKNEHDFKYTRVRILHELFKEIEHKCKDPKKDDHIKNKEKEENEKFKLNEEHCAEEKEKNKHKCSHKEKEKDKNKDYYKDHIKDKDSDKEKDSDKDSDKGKGKGKDRDKGKDKDSDKGKDKDSDKGKDKDSDKGKDKDSDKGKDKDSDKCKDKDSDKCKDKDSDKCKDKDSDKCKDKDSDKCKDNNKYKDKDSDKEKDKSKDIDNNKEKDIDKEKKKEKTKEKEIILQEGTEEKRLIEKGVEKFQSGIKKIKEWMEGIDKPNDDNPNLLVTVNKGIEVPQRKVQEFEEGIELFEEGVKLLKGNTRLEEDGSEINEIEIVFEKPNITDDEKKKKKKQLVENWISDINKMVDTEVHKIISEIENDNEDMSHSLEENNEIYEISSQDVKLTKSKAHNNISEVIQINEKTYNQDVNVNTNENLNNNSNVNLFNNLSRNTISQDPLHNHLSENRNSEEDLNKSLSAYANNGKDVNKIDGHKLNIYERKIKAWNEWKKNTNTEWEIFMLLEKEEKKKFIGKKMKDWEEWFPTIYYNWLAYVNNLEEDFMHDKWEFWLNWKKEDWENLIDSEWTKQMEIKFREFMRTAESSLKQKQFKRWSIWKSNKWNGLNGWKKREWNFEGDEMWINQYSTVQNENKLKWQELSIQEEIEWLDWVKEKESYMTNKQFIEWETWKEEKRNWFEKYINLIKKDWLDHNPWKNWKVQRIKMFQPHESEELEELYDIEHNEKLAVLFEY</sequence>
<protein>
    <submittedName>
        <fullName evidence="3">Tryptophan-rich antigen</fullName>
    </submittedName>
</protein>
<feature type="compositionally biased region" description="Basic and acidic residues" evidence="1">
    <location>
        <begin position="170"/>
        <end position="326"/>
    </location>
</feature>
<accession>A0A151L7M0</accession>
<dbReference type="EMBL" id="LVLA01000014">
    <property type="protein sequence ID" value="KYN94953.1"/>
    <property type="molecule type" value="Genomic_DNA"/>
</dbReference>
<dbReference type="GeneID" id="24533091"/>
<evidence type="ECO:0000313" key="4">
    <source>
        <dbReference type="Proteomes" id="UP000076359"/>
    </source>
</evidence>
<dbReference type="AlphaFoldDB" id="A0A151L7M0"/>
<gene>
    <name evidence="3" type="ORF">PRSY57_1352000</name>
</gene>
<evidence type="ECO:0000313" key="3">
    <source>
        <dbReference type="EMBL" id="KYN94953.1"/>
    </source>
</evidence>
<dbReference type="VEuPathDB" id="PlasmoDB:PRCDC_1352000"/>
<evidence type="ECO:0000256" key="1">
    <source>
        <dbReference type="SAM" id="MobiDB-lite"/>
    </source>
</evidence>
<dbReference type="Proteomes" id="UP000076359">
    <property type="component" value="Chromosome 13"/>
</dbReference>